<evidence type="ECO:0000313" key="4">
    <source>
        <dbReference type="EMBL" id="KAK8096192.1"/>
    </source>
</evidence>
<dbReference type="GO" id="GO:0005524">
    <property type="term" value="F:ATP binding"/>
    <property type="evidence" value="ECO:0007669"/>
    <property type="project" value="InterPro"/>
</dbReference>
<dbReference type="Pfam" id="PF22942">
    <property type="entry name" value="DUF7025"/>
    <property type="match status" value="1"/>
</dbReference>
<dbReference type="PANTHER" id="PTHR46411">
    <property type="entry name" value="FAMILY ATPASE, PUTATIVE-RELATED"/>
    <property type="match status" value="1"/>
</dbReference>
<protein>
    <submittedName>
        <fullName evidence="4">ATPAse AAA+ type core protein</fullName>
    </submittedName>
</protein>
<dbReference type="SUPFAM" id="SSF52540">
    <property type="entry name" value="P-loop containing nucleoside triphosphate hydrolases"/>
    <property type="match status" value="1"/>
</dbReference>
<evidence type="ECO:0000313" key="5">
    <source>
        <dbReference type="Proteomes" id="UP001392437"/>
    </source>
</evidence>
<dbReference type="EMBL" id="JAQQWP010000011">
    <property type="protein sequence ID" value="KAK8096192.1"/>
    <property type="molecule type" value="Genomic_DNA"/>
</dbReference>
<evidence type="ECO:0000259" key="3">
    <source>
        <dbReference type="Pfam" id="PF22942"/>
    </source>
</evidence>
<dbReference type="Gene3D" id="3.40.50.300">
    <property type="entry name" value="P-loop containing nucleotide triphosphate hydrolases"/>
    <property type="match status" value="1"/>
</dbReference>
<dbReference type="InterPro" id="IPR027417">
    <property type="entry name" value="P-loop_NTPase"/>
</dbReference>
<proteinExistence type="predicted"/>
<dbReference type="PANTHER" id="PTHR46411:SF3">
    <property type="entry name" value="AAA+ ATPASE DOMAIN-CONTAINING PROTEIN"/>
    <property type="match status" value="1"/>
</dbReference>
<sequence>MSDIVLEDASVPEAGTSGTSKSAHPEQVKNLYLCPADDYDRGSEFKSFHQDSEDLEERMAKYDIVHRWYQKPDWSSWSVTIRGEPLKILDEVIGDHPDIDTTWGVLDLDSPYQPIRDRREDLENYRATVKDPKRREIATLLATFFNTAISASPMSEFDSLVPYDELKDAFKPGDIVAMVSAGVTSAHYLREFYREPNKVEWIAVIECIDWNGSFFGFRSSRVEVPFYKGQEPITSLPICPIKCCKDRGSLEDRLVARGRKFEALRGYHHKYCDGLMTPDHSAGLAPRGGGVPVRGRVVVDAHAFYEFQGLSKPDGRRVDQEQSGSKFGHYLRNAGSYADGADRGKPQRSFPDVKLQRHELDQPPMTKEQCMVTHTHVKGMDLTTREWGVFYVEDLTDIEWRSNVADLMVIPNAYKELITSAIRSENIPDVDIDEVPSKDHSLLLFAFGPPGFGKTMYIEAFAEERRVPLYTLTAGELGSDPGTVQKALDMACKCCALWNAVMVLDRADVFLADQKPRELQRNELVSILLRKLDDHQGIVFLTTNRRYSIDEAIQSRVDIILPFPSLGLEPRRRVWRSTITANGDRDRFDVDVANYLEEIAAVNMSIREIKNIVKRALMSKTGLQAKVTGLDLLRLVETRFWAQDYWAQSVMAQPAMPQQAIPQSAIQAIAQQRMPQPAIAQQGMPQPAMAQQGMP</sequence>
<evidence type="ECO:0000256" key="1">
    <source>
        <dbReference type="SAM" id="MobiDB-lite"/>
    </source>
</evidence>
<name>A0AAW0QHH0_9PEZI</name>
<reference evidence="4 5" key="1">
    <citation type="submission" date="2023-01" db="EMBL/GenBank/DDBJ databases">
        <title>Analysis of 21 Apiospora genomes using comparative genomics revels a genus with tremendous synthesis potential of carbohydrate active enzymes and secondary metabolites.</title>
        <authorList>
            <person name="Sorensen T."/>
        </authorList>
    </citation>
    <scope>NUCLEOTIDE SEQUENCE [LARGE SCALE GENOMIC DNA]</scope>
    <source>
        <strain evidence="4 5">CBS 117206</strain>
    </source>
</reference>
<keyword evidence="5" id="KW-1185">Reference proteome</keyword>
<feature type="region of interest" description="Disordered" evidence="1">
    <location>
        <begin position="330"/>
        <end position="349"/>
    </location>
</feature>
<feature type="region of interest" description="Disordered" evidence="1">
    <location>
        <begin position="1"/>
        <end position="26"/>
    </location>
</feature>
<dbReference type="InterPro" id="IPR003959">
    <property type="entry name" value="ATPase_AAA_core"/>
</dbReference>
<dbReference type="Proteomes" id="UP001392437">
    <property type="component" value="Unassembled WGS sequence"/>
</dbReference>
<dbReference type="AlphaFoldDB" id="A0AAW0QHH0"/>
<dbReference type="GO" id="GO:0016887">
    <property type="term" value="F:ATP hydrolysis activity"/>
    <property type="evidence" value="ECO:0007669"/>
    <property type="project" value="InterPro"/>
</dbReference>
<accession>A0AAW0QHH0</accession>
<gene>
    <name evidence="4" type="ORF">PG999_014214</name>
</gene>
<dbReference type="Pfam" id="PF00004">
    <property type="entry name" value="AAA"/>
    <property type="match status" value="1"/>
</dbReference>
<feature type="domain" description="DUF7025" evidence="3">
    <location>
        <begin position="161"/>
        <end position="243"/>
    </location>
</feature>
<organism evidence="4 5">
    <name type="scientific">Apiospora kogelbergensis</name>
    <dbReference type="NCBI Taxonomy" id="1337665"/>
    <lineage>
        <taxon>Eukaryota</taxon>
        <taxon>Fungi</taxon>
        <taxon>Dikarya</taxon>
        <taxon>Ascomycota</taxon>
        <taxon>Pezizomycotina</taxon>
        <taxon>Sordariomycetes</taxon>
        <taxon>Xylariomycetidae</taxon>
        <taxon>Amphisphaeriales</taxon>
        <taxon>Apiosporaceae</taxon>
        <taxon>Apiospora</taxon>
    </lineage>
</organism>
<dbReference type="InterPro" id="IPR054289">
    <property type="entry name" value="DUF7025"/>
</dbReference>
<evidence type="ECO:0000259" key="2">
    <source>
        <dbReference type="Pfam" id="PF00004"/>
    </source>
</evidence>
<feature type="domain" description="ATPase AAA-type core" evidence="2">
    <location>
        <begin position="447"/>
        <end position="564"/>
    </location>
</feature>
<comment type="caution">
    <text evidence="4">The sequence shown here is derived from an EMBL/GenBank/DDBJ whole genome shotgun (WGS) entry which is preliminary data.</text>
</comment>